<reference evidence="1" key="2">
    <citation type="journal article" date="2015" name="Data Brief">
        <title>Shoot transcriptome of the giant reed, Arundo donax.</title>
        <authorList>
            <person name="Barrero R.A."/>
            <person name="Guerrero F.D."/>
            <person name="Moolhuijzen P."/>
            <person name="Goolsby J.A."/>
            <person name="Tidwell J."/>
            <person name="Bellgard S.E."/>
            <person name="Bellgard M.I."/>
        </authorList>
    </citation>
    <scope>NUCLEOTIDE SEQUENCE</scope>
    <source>
        <tissue evidence="1">Shoot tissue taken approximately 20 cm above the soil surface</tissue>
    </source>
</reference>
<accession>A0A0A8YH14</accession>
<reference evidence="1" key="1">
    <citation type="submission" date="2014-09" db="EMBL/GenBank/DDBJ databases">
        <authorList>
            <person name="Magalhaes I.L.F."/>
            <person name="Oliveira U."/>
            <person name="Santos F.R."/>
            <person name="Vidigal T.H.D.A."/>
            <person name="Brescovit A.D."/>
            <person name="Santos A.J."/>
        </authorList>
    </citation>
    <scope>NUCLEOTIDE SEQUENCE</scope>
    <source>
        <tissue evidence="1">Shoot tissue taken approximately 20 cm above the soil surface</tissue>
    </source>
</reference>
<dbReference type="EMBL" id="GBRH01272241">
    <property type="protein sequence ID" value="JAD25654.1"/>
    <property type="molecule type" value="Transcribed_RNA"/>
</dbReference>
<dbReference type="AlphaFoldDB" id="A0A0A8YH14"/>
<name>A0A0A8YH14_ARUDO</name>
<proteinExistence type="predicted"/>
<sequence length="41" mass="4956">MLNLAKFIMFCRYCRRMLLLSEAFVSHLICYARDVWQSNLV</sequence>
<organism evidence="1">
    <name type="scientific">Arundo donax</name>
    <name type="common">Giant reed</name>
    <name type="synonym">Donax arundinaceus</name>
    <dbReference type="NCBI Taxonomy" id="35708"/>
    <lineage>
        <taxon>Eukaryota</taxon>
        <taxon>Viridiplantae</taxon>
        <taxon>Streptophyta</taxon>
        <taxon>Embryophyta</taxon>
        <taxon>Tracheophyta</taxon>
        <taxon>Spermatophyta</taxon>
        <taxon>Magnoliopsida</taxon>
        <taxon>Liliopsida</taxon>
        <taxon>Poales</taxon>
        <taxon>Poaceae</taxon>
        <taxon>PACMAD clade</taxon>
        <taxon>Arundinoideae</taxon>
        <taxon>Arundineae</taxon>
        <taxon>Arundo</taxon>
    </lineage>
</organism>
<evidence type="ECO:0000313" key="1">
    <source>
        <dbReference type="EMBL" id="JAD25654.1"/>
    </source>
</evidence>
<protein>
    <submittedName>
        <fullName evidence="1">Uncharacterized protein</fullName>
    </submittedName>
</protein>